<evidence type="ECO:0000259" key="1">
    <source>
        <dbReference type="Pfam" id="PF07085"/>
    </source>
</evidence>
<dbReference type="SUPFAM" id="SSF75138">
    <property type="entry name" value="HprK N-terminal domain-like"/>
    <property type="match status" value="1"/>
</dbReference>
<accession>A0A2V1JSK7</accession>
<dbReference type="EMBL" id="JRFU01000088">
    <property type="protein sequence ID" value="PWE86744.1"/>
    <property type="molecule type" value="Genomic_DNA"/>
</dbReference>
<dbReference type="Pfam" id="PF07085">
    <property type="entry name" value="DRTGG"/>
    <property type="match status" value="1"/>
</dbReference>
<dbReference type="AlphaFoldDB" id="A0A2V1JSK7"/>
<dbReference type="OrthoDB" id="9800390at2"/>
<comment type="caution">
    <text evidence="2">The sequence shown here is derived from an EMBL/GenBank/DDBJ whole genome shotgun (WGS) entry which is preliminary data.</text>
</comment>
<proteinExistence type="predicted"/>
<evidence type="ECO:0000313" key="2">
    <source>
        <dbReference type="EMBL" id="PWE86744.1"/>
    </source>
</evidence>
<evidence type="ECO:0000313" key="3">
    <source>
        <dbReference type="Proteomes" id="UP000245288"/>
    </source>
</evidence>
<organism evidence="2 3">
    <name type="scientific">Eubacterium ramulus</name>
    <dbReference type="NCBI Taxonomy" id="39490"/>
    <lineage>
        <taxon>Bacteria</taxon>
        <taxon>Bacillati</taxon>
        <taxon>Bacillota</taxon>
        <taxon>Clostridia</taxon>
        <taxon>Eubacteriales</taxon>
        <taxon>Eubacteriaceae</taxon>
        <taxon>Eubacterium</taxon>
    </lineage>
</organism>
<feature type="domain" description="DRTGG" evidence="1">
    <location>
        <begin position="7"/>
        <end position="104"/>
    </location>
</feature>
<name>A0A2V1JSK7_EUBRA</name>
<dbReference type="RefSeq" id="WP_109215588.1">
    <property type="nucleotide sequence ID" value="NZ_CABMEW010000004.1"/>
</dbReference>
<protein>
    <submittedName>
        <fullName evidence="2">DRTGG domain-containing protein</fullName>
    </submittedName>
</protein>
<dbReference type="Gene3D" id="3.40.1390.20">
    <property type="entry name" value="HprK N-terminal domain-like"/>
    <property type="match status" value="1"/>
</dbReference>
<keyword evidence="3" id="KW-1185">Reference proteome</keyword>
<reference evidence="2 3" key="1">
    <citation type="submission" date="2014-09" db="EMBL/GenBank/DDBJ databases">
        <title>Butyrate-producing bacteria isolated from human gut.</title>
        <authorList>
            <person name="Zhang Q."/>
            <person name="Zhao L."/>
        </authorList>
    </citation>
    <scope>NUCLEOTIDE SEQUENCE [LARGE SCALE GENOMIC DNA]</scope>
    <source>
        <strain evidence="2 3">21</strain>
    </source>
</reference>
<dbReference type="Proteomes" id="UP000245288">
    <property type="component" value="Unassembled WGS sequence"/>
</dbReference>
<gene>
    <name evidence="2" type="ORF">LG34_08245</name>
</gene>
<sequence length="118" mass="13031">MTISEIIFLLDATPLSQTVQTDHKIETVCGSDMMSDVLAFIKKNALLLTGLNNLQVIRTAEMLDIVCLVFVRGKRPQEEMLKKADELGITVLSTDYTMFDACGILYHAGLRGGSRHDA</sequence>
<dbReference type="InterPro" id="IPR028979">
    <property type="entry name" value="Ser_kin/Pase_Hpr-like_N_sf"/>
</dbReference>
<dbReference type="InterPro" id="IPR010766">
    <property type="entry name" value="DRTGG"/>
</dbReference>